<dbReference type="Proteomes" id="UP000507222">
    <property type="component" value="Unassembled WGS sequence"/>
</dbReference>
<organism evidence="2 3">
    <name type="scientific">Prunus armeniaca</name>
    <name type="common">Apricot</name>
    <name type="synonym">Armeniaca vulgaris</name>
    <dbReference type="NCBI Taxonomy" id="36596"/>
    <lineage>
        <taxon>Eukaryota</taxon>
        <taxon>Viridiplantae</taxon>
        <taxon>Streptophyta</taxon>
        <taxon>Embryophyta</taxon>
        <taxon>Tracheophyta</taxon>
        <taxon>Spermatophyta</taxon>
        <taxon>Magnoliopsida</taxon>
        <taxon>eudicotyledons</taxon>
        <taxon>Gunneridae</taxon>
        <taxon>Pentapetalae</taxon>
        <taxon>rosids</taxon>
        <taxon>fabids</taxon>
        <taxon>Rosales</taxon>
        <taxon>Rosaceae</taxon>
        <taxon>Amygdaloideae</taxon>
        <taxon>Amygdaleae</taxon>
        <taxon>Prunus</taxon>
    </lineage>
</organism>
<feature type="region of interest" description="Disordered" evidence="1">
    <location>
        <begin position="75"/>
        <end position="120"/>
    </location>
</feature>
<gene>
    <name evidence="2" type="ORF">CURHAP_LOCUS24839</name>
</gene>
<name>A0A6J5UHJ3_PRUAR</name>
<evidence type="ECO:0000256" key="1">
    <source>
        <dbReference type="SAM" id="MobiDB-lite"/>
    </source>
</evidence>
<evidence type="ECO:0000313" key="2">
    <source>
        <dbReference type="EMBL" id="CAB4275869.1"/>
    </source>
</evidence>
<accession>A0A6J5UHJ3</accession>
<proteinExistence type="predicted"/>
<reference evidence="2 3" key="1">
    <citation type="submission" date="2020-05" db="EMBL/GenBank/DDBJ databases">
        <authorList>
            <person name="Campoy J."/>
            <person name="Schneeberger K."/>
            <person name="Spophaly S."/>
        </authorList>
    </citation>
    <scope>NUCLEOTIDE SEQUENCE [LARGE SCALE GENOMIC DNA]</scope>
    <source>
        <strain evidence="2">PruArmRojPasFocal</strain>
    </source>
</reference>
<dbReference type="EMBL" id="CAEKDK010000004">
    <property type="protein sequence ID" value="CAB4275869.1"/>
    <property type="molecule type" value="Genomic_DNA"/>
</dbReference>
<protein>
    <submittedName>
        <fullName evidence="2">Uncharacterized protein</fullName>
    </submittedName>
</protein>
<evidence type="ECO:0000313" key="3">
    <source>
        <dbReference type="Proteomes" id="UP000507222"/>
    </source>
</evidence>
<feature type="compositionally biased region" description="Polar residues" evidence="1">
    <location>
        <begin position="76"/>
        <end position="85"/>
    </location>
</feature>
<dbReference type="AlphaFoldDB" id="A0A6J5UHJ3"/>
<feature type="compositionally biased region" description="Basic and acidic residues" evidence="1">
    <location>
        <begin position="102"/>
        <end position="114"/>
    </location>
</feature>
<sequence>MWKGLGFFWCQQQRWAQCCPHSNSPCCCFDSTFAAAAADCGGGGDVDFAGAVALKLKKRNLTPPSLETAQRIRAWPSSNKINTDPNTHKPKNPATSSFFMTNRERERERERERAGGGVMG</sequence>